<dbReference type="Gene3D" id="3.40.50.300">
    <property type="entry name" value="P-loop containing nucleotide triphosphate hydrolases"/>
    <property type="match status" value="1"/>
</dbReference>
<dbReference type="FunFam" id="1.20.58.760:FF:000003">
    <property type="entry name" value="AFG3-like AAA ATPase 2"/>
    <property type="match status" value="1"/>
</dbReference>
<dbReference type="RefSeq" id="XP_064712616.1">
    <property type="nucleotide sequence ID" value="XM_064844756.1"/>
</dbReference>
<reference evidence="19 20" key="1">
    <citation type="submission" date="2023-08" db="EMBL/GenBank/DDBJ databases">
        <title>Black Yeasts Isolated from many extreme environments.</title>
        <authorList>
            <person name="Coleine C."/>
            <person name="Stajich J.E."/>
            <person name="Selbmann L."/>
        </authorList>
    </citation>
    <scope>NUCLEOTIDE SEQUENCE [LARGE SCALE GENOMIC DNA]</scope>
    <source>
        <strain evidence="19 20">CCFEE 5792</strain>
    </source>
</reference>
<dbReference type="GO" id="GO:0004176">
    <property type="term" value="F:ATP-dependent peptidase activity"/>
    <property type="evidence" value="ECO:0007669"/>
    <property type="project" value="InterPro"/>
</dbReference>
<accession>A0AAV9NSU3</accession>
<dbReference type="InterPro" id="IPR003593">
    <property type="entry name" value="AAA+_ATPase"/>
</dbReference>
<keyword evidence="8" id="KW-0547">Nucleotide-binding</keyword>
<feature type="region of interest" description="Disordered" evidence="17">
    <location>
        <begin position="863"/>
        <end position="903"/>
    </location>
</feature>
<dbReference type="InterPro" id="IPR041569">
    <property type="entry name" value="AAA_lid_3"/>
</dbReference>
<feature type="region of interest" description="Disordered" evidence="17">
    <location>
        <begin position="189"/>
        <end position="236"/>
    </location>
</feature>
<dbReference type="NCBIfam" id="TIGR01241">
    <property type="entry name" value="FtsH_fam"/>
    <property type="match status" value="1"/>
</dbReference>
<dbReference type="SMART" id="SM00382">
    <property type="entry name" value="AAA"/>
    <property type="match status" value="1"/>
</dbReference>
<evidence type="ECO:0000256" key="11">
    <source>
        <dbReference type="ARBA" id="ARBA00022840"/>
    </source>
</evidence>
<dbReference type="PROSITE" id="PS00674">
    <property type="entry name" value="AAA"/>
    <property type="match status" value="1"/>
</dbReference>
<keyword evidence="15" id="KW-0472">Membrane</keyword>
<dbReference type="SUPFAM" id="SSF140990">
    <property type="entry name" value="FtsH protease domain-like"/>
    <property type="match status" value="1"/>
</dbReference>
<comment type="catalytic activity">
    <reaction evidence="16">
        <text>ATP + H2O = ADP + phosphate + H(+)</text>
        <dbReference type="Rhea" id="RHEA:13065"/>
        <dbReference type="ChEBI" id="CHEBI:15377"/>
        <dbReference type="ChEBI" id="CHEBI:15378"/>
        <dbReference type="ChEBI" id="CHEBI:30616"/>
        <dbReference type="ChEBI" id="CHEBI:43474"/>
        <dbReference type="ChEBI" id="CHEBI:456216"/>
    </reaction>
    <physiologicalReaction direction="left-to-right" evidence="16">
        <dbReference type="Rhea" id="RHEA:13066"/>
    </physiologicalReaction>
</comment>
<evidence type="ECO:0000256" key="5">
    <source>
        <dbReference type="ARBA" id="ARBA00022670"/>
    </source>
</evidence>
<evidence type="ECO:0000256" key="16">
    <source>
        <dbReference type="ARBA" id="ARBA00048778"/>
    </source>
</evidence>
<protein>
    <submittedName>
        <fullName evidence="19">Mitochondrial inner membrane m-AAA protease component</fullName>
    </submittedName>
</protein>
<keyword evidence="13" id="KW-0482">Metalloprotease</keyword>
<keyword evidence="20" id="KW-1185">Reference proteome</keyword>
<feature type="domain" description="AAA+ ATPase" evidence="18">
    <location>
        <begin position="447"/>
        <end position="587"/>
    </location>
</feature>
<feature type="compositionally biased region" description="Basic and acidic residues" evidence="17">
    <location>
        <begin position="215"/>
        <end position="231"/>
    </location>
</feature>
<evidence type="ECO:0000256" key="8">
    <source>
        <dbReference type="ARBA" id="ARBA00022741"/>
    </source>
</evidence>
<dbReference type="Pfam" id="PF17862">
    <property type="entry name" value="AAA_lid_3"/>
    <property type="match status" value="1"/>
</dbReference>
<name>A0AAV9NSU3_9EURO</name>
<feature type="compositionally biased region" description="Basic and acidic residues" evidence="17">
    <location>
        <begin position="189"/>
        <end position="198"/>
    </location>
</feature>
<dbReference type="Gene3D" id="1.20.58.760">
    <property type="entry name" value="Peptidase M41"/>
    <property type="match status" value="1"/>
</dbReference>
<dbReference type="PANTHER" id="PTHR43655">
    <property type="entry name" value="ATP-DEPENDENT PROTEASE"/>
    <property type="match status" value="1"/>
</dbReference>
<gene>
    <name evidence="19" type="primary">YTA12</name>
    <name evidence="19" type="ORF">LTR84_001130</name>
</gene>
<dbReference type="GO" id="GO:0030163">
    <property type="term" value="P:protein catabolic process"/>
    <property type="evidence" value="ECO:0007669"/>
    <property type="project" value="UniProtKB-ARBA"/>
</dbReference>
<proteinExistence type="inferred from homology"/>
<dbReference type="InterPro" id="IPR037219">
    <property type="entry name" value="Peptidase_M41-like"/>
</dbReference>
<keyword evidence="14" id="KW-0496">Mitochondrion</keyword>
<keyword evidence="7" id="KW-0479">Metal-binding</keyword>
<dbReference type="InterPro" id="IPR003960">
    <property type="entry name" value="ATPase_AAA_CS"/>
</dbReference>
<dbReference type="InterPro" id="IPR000642">
    <property type="entry name" value="Peptidase_M41"/>
</dbReference>
<dbReference type="Proteomes" id="UP001358417">
    <property type="component" value="Unassembled WGS sequence"/>
</dbReference>
<dbReference type="FunFam" id="3.40.50.300:FF:000001">
    <property type="entry name" value="ATP-dependent zinc metalloprotease FtsH"/>
    <property type="match status" value="1"/>
</dbReference>
<comment type="similarity">
    <text evidence="3">In the C-terminal section; belongs to the peptidase M41 family.</text>
</comment>
<evidence type="ECO:0000256" key="10">
    <source>
        <dbReference type="ARBA" id="ARBA00022833"/>
    </source>
</evidence>
<dbReference type="AlphaFoldDB" id="A0AAV9NSU3"/>
<dbReference type="Gene3D" id="3.40.1690.20">
    <property type="match status" value="1"/>
</dbReference>
<dbReference type="GO" id="GO:0034982">
    <property type="term" value="P:mitochondrial protein processing"/>
    <property type="evidence" value="ECO:0007669"/>
    <property type="project" value="TreeGrafter"/>
</dbReference>
<dbReference type="GO" id="GO:0004222">
    <property type="term" value="F:metalloendopeptidase activity"/>
    <property type="evidence" value="ECO:0007669"/>
    <property type="project" value="InterPro"/>
</dbReference>
<comment type="cofactor">
    <cofactor evidence="1">
        <name>Zn(2+)</name>
        <dbReference type="ChEBI" id="CHEBI:29105"/>
    </cofactor>
</comment>
<keyword evidence="11" id="KW-0067">ATP-binding</keyword>
<evidence type="ECO:0000256" key="14">
    <source>
        <dbReference type="ARBA" id="ARBA00023128"/>
    </source>
</evidence>
<evidence type="ECO:0000256" key="13">
    <source>
        <dbReference type="ARBA" id="ARBA00023049"/>
    </source>
</evidence>
<dbReference type="InterPro" id="IPR027417">
    <property type="entry name" value="P-loop_NTPase"/>
</dbReference>
<evidence type="ECO:0000256" key="9">
    <source>
        <dbReference type="ARBA" id="ARBA00022801"/>
    </source>
</evidence>
<evidence type="ECO:0000256" key="2">
    <source>
        <dbReference type="ARBA" id="ARBA00004225"/>
    </source>
</evidence>
<evidence type="ECO:0000256" key="17">
    <source>
        <dbReference type="SAM" id="MobiDB-lite"/>
    </source>
</evidence>
<comment type="subcellular location">
    <subcellularLocation>
        <location evidence="2">Mitochondrion membrane</location>
        <topology evidence="2">Multi-pass membrane protein</topology>
    </subcellularLocation>
</comment>
<evidence type="ECO:0000256" key="7">
    <source>
        <dbReference type="ARBA" id="ARBA00022723"/>
    </source>
</evidence>
<keyword evidence="12" id="KW-1133">Transmembrane helix</keyword>
<comment type="similarity">
    <text evidence="4">In the N-terminal section; belongs to the AAA ATPase family.</text>
</comment>
<dbReference type="GO" id="GO:0016887">
    <property type="term" value="F:ATP hydrolysis activity"/>
    <property type="evidence" value="ECO:0007669"/>
    <property type="project" value="InterPro"/>
</dbReference>
<dbReference type="SUPFAM" id="SSF52540">
    <property type="entry name" value="P-loop containing nucleoside triphosphate hydrolases"/>
    <property type="match status" value="1"/>
</dbReference>
<sequence>MAASFLRPQLVRTSKAALNCAACARSRTSQLSRSRFSSRLYPSIARSYATVNPGEPKPPRKNSRDDKSPADQSSKSPGPEPDKNENGESTSSQPESADFSPLTAEESKQIDDIANMIKSGLPKSQRKAVDEAIALIKKGGMPIELREILDAQQKDPNRRIDLATTVRLVGVFTKMSRMNIAEVRAKYGKDVDQNKAEPEKEETEEPRLFEQSNKQQDREQGREKGKKKSDGPKPYTFDLKMDTGTIIMSSLVSYYIYSTLFPGESSRDITWQEFRTTFFDKGLVEKLTVINRNRVRVELHREALKNMYPQSPAVDPKFHYYFSIGSVEAFERRLDEAHAELGISSSERIPVAYSDEMPLSAAIFSFGPTILFVGALFWLSRRAASGAGGQSGIFGIGKSRAKRFNHETDIKTKFADVAGMDEAKLEIMEFVSFLKDPSKYQSLGAKIPRGAILSGPPGTGKTLLAKATAGESGVPFFSVSGSEFVEMFVGVGPSRVRDLFSNARKNTPCIIFIDEIDAIGKARAKSNFGGGNDERESTLNQILTEMDGFNTSEQVVVLAGTNRPDVLDKALMRPGRFDRHISIDRPTMDGRKQIFKVHLKKIVTSVDIEYLTGRLSALTPGFSGADIANCVNEAALIAARANATTVAMTHFEQAIERVIGGLEKKSLVLSPEEKKTVAYHEAGHAICGWFLKYADPLLKVSIIPRGQGALGYAQYLPAGGNDAYLMNVKQLMDRMAMTLGGRVSEEIWFDSVTSGASDDFNKVTRMATAMVTEWGMSEKIGYLNYKDDEQRLHKPFSEETARNIDAEVRRIVDEAYKQCRDLLLEKKDQLQAVAEELLKKEMLVRDDLVRILGKRPFEDAGEFHKYFDNTEGKSAPPPPPTEEPGPSGAIPETPSPAFKRHEL</sequence>
<evidence type="ECO:0000256" key="12">
    <source>
        <dbReference type="ARBA" id="ARBA00022989"/>
    </source>
</evidence>
<dbReference type="Gene3D" id="1.10.8.60">
    <property type="match status" value="1"/>
</dbReference>
<evidence type="ECO:0000259" key="18">
    <source>
        <dbReference type="SMART" id="SM00382"/>
    </source>
</evidence>
<dbReference type="GO" id="GO:0005524">
    <property type="term" value="F:ATP binding"/>
    <property type="evidence" value="ECO:0007669"/>
    <property type="project" value="UniProtKB-KW"/>
</dbReference>
<dbReference type="GeneID" id="89969352"/>
<evidence type="ECO:0000313" key="19">
    <source>
        <dbReference type="EMBL" id="KAK5065292.1"/>
    </source>
</evidence>
<keyword evidence="5 19" id="KW-0645">Protease</keyword>
<dbReference type="InterPro" id="IPR011546">
    <property type="entry name" value="Pept_M41_FtsH_extracell"/>
</dbReference>
<evidence type="ECO:0000256" key="4">
    <source>
        <dbReference type="ARBA" id="ARBA00010550"/>
    </source>
</evidence>
<dbReference type="FunFam" id="1.10.8.60:FF:000019">
    <property type="entry name" value="AFG3-like AAA ATPase 2"/>
    <property type="match status" value="1"/>
</dbReference>
<dbReference type="GO" id="GO:0005745">
    <property type="term" value="C:m-AAA complex"/>
    <property type="evidence" value="ECO:0007669"/>
    <property type="project" value="TreeGrafter"/>
</dbReference>
<comment type="caution">
    <text evidence="19">The sequence shown here is derived from an EMBL/GenBank/DDBJ whole genome shotgun (WGS) entry which is preliminary data.</text>
</comment>
<evidence type="ECO:0000256" key="1">
    <source>
        <dbReference type="ARBA" id="ARBA00001947"/>
    </source>
</evidence>
<dbReference type="InterPro" id="IPR005936">
    <property type="entry name" value="FtsH"/>
</dbReference>
<dbReference type="InterPro" id="IPR050928">
    <property type="entry name" value="ATP-dep_Zn_Metalloprotease"/>
</dbReference>
<dbReference type="InterPro" id="IPR003959">
    <property type="entry name" value="ATPase_AAA_core"/>
</dbReference>
<keyword evidence="9" id="KW-0378">Hydrolase</keyword>
<keyword evidence="10" id="KW-0862">Zinc</keyword>
<evidence type="ECO:0000256" key="6">
    <source>
        <dbReference type="ARBA" id="ARBA00022692"/>
    </source>
</evidence>
<dbReference type="FunFam" id="3.40.1690.20:FF:000003">
    <property type="entry name" value="Mitochondrial inner membrane AAA protease Yta12, putative"/>
    <property type="match status" value="1"/>
</dbReference>
<dbReference type="HAMAP" id="MF_01458">
    <property type="entry name" value="FtsH"/>
    <property type="match status" value="1"/>
</dbReference>
<feature type="region of interest" description="Disordered" evidence="17">
    <location>
        <begin position="47"/>
        <end position="103"/>
    </location>
</feature>
<evidence type="ECO:0000256" key="3">
    <source>
        <dbReference type="ARBA" id="ARBA00010044"/>
    </source>
</evidence>
<dbReference type="GO" id="GO:0008270">
    <property type="term" value="F:zinc ion binding"/>
    <property type="evidence" value="ECO:0007669"/>
    <property type="project" value="InterPro"/>
</dbReference>
<evidence type="ECO:0000313" key="20">
    <source>
        <dbReference type="Proteomes" id="UP001358417"/>
    </source>
</evidence>
<organism evidence="19 20">
    <name type="scientific">Exophiala bonariae</name>
    <dbReference type="NCBI Taxonomy" id="1690606"/>
    <lineage>
        <taxon>Eukaryota</taxon>
        <taxon>Fungi</taxon>
        <taxon>Dikarya</taxon>
        <taxon>Ascomycota</taxon>
        <taxon>Pezizomycotina</taxon>
        <taxon>Eurotiomycetes</taxon>
        <taxon>Chaetothyriomycetidae</taxon>
        <taxon>Chaetothyriales</taxon>
        <taxon>Herpotrichiellaceae</taxon>
        <taxon>Exophiala</taxon>
    </lineage>
</organism>
<dbReference type="Pfam" id="PF00004">
    <property type="entry name" value="AAA"/>
    <property type="match status" value="1"/>
</dbReference>
<evidence type="ECO:0000256" key="15">
    <source>
        <dbReference type="ARBA" id="ARBA00023136"/>
    </source>
</evidence>
<keyword evidence="6" id="KW-0812">Transmembrane</keyword>
<dbReference type="PANTHER" id="PTHR43655:SF2">
    <property type="entry name" value="AFG3 LIKE MATRIX AAA PEPTIDASE SUBUNIT 2, ISOFORM A"/>
    <property type="match status" value="1"/>
</dbReference>
<dbReference type="CDD" id="cd19501">
    <property type="entry name" value="RecA-like_FtsH"/>
    <property type="match status" value="1"/>
</dbReference>
<dbReference type="Pfam" id="PF06480">
    <property type="entry name" value="FtsH_ext"/>
    <property type="match status" value="1"/>
</dbReference>
<dbReference type="EMBL" id="JAVRRD010000001">
    <property type="protein sequence ID" value="KAK5065292.1"/>
    <property type="molecule type" value="Genomic_DNA"/>
</dbReference>
<dbReference type="Pfam" id="PF01434">
    <property type="entry name" value="Peptidase_M41"/>
    <property type="match status" value="1"/>
</dbReference>